<dbReference type="RefSeq" id="WP_345462135.1">
    <property type="nucleotide sequence ID" value="NZ_BAABRP010000002.1"/>
</dbReference>
<reference evidence="1 2" key="1">
    <citation type="submission" date="2024-02" db="EMBL/GenBank/DDBJ databases">
        <title>Deinococcus carri NBRC 110142.</title>
        <authorList>
            <person name="Ichikawa N."/>
            <person name="Katano-Makiyama Y."/>
            <person name="Hidaka K."/>
        </authorList>
    </citation>
    <scope>NUCLEOTIDE SEQUENCE [LARGE SCALE GENOMIC DNA]</scope>
    <source>
        <strain evidence="1 2">NBRC 110142</strain>
    </source>
</reference>
<protein>
    <recommendedName>
        <fullName evidence="3">YCII-related domain-containing protein</fullName>
    </recommendedName>
</protein>
<comment type="caution">
    <text evidence="1">The sequence shown here is derived from an EMBL/GenBank/DDBJ whole genome shotgun (WGS) entry which is preliminary data.</text>
</comment>
<evidence type="ECO:0000313" key="2">
    <source>
        <dbReference type="Proteomes" id="UP001401887"/>
    </source>
</evidence>
<organism evidence="1 2">
    <name type="scientific">Deinococcus carri</name>
    <dbReference type="NCBI Taxonomy" id="1211323"/>
    <lineage>
        <taxon>Bacteria</taxon>
        <taxon>Thermotogati</taxon>
        <taxon>Deinococcota</taxon>
        <taxon>Deinococci</taxon>
        <taxon>Deinococcales</taxon>
        <taxon>Deinococcaceae</taxon>
        <taxon>Deinococcus</taxon>
    </lineage>
</organism>
<dbReference type="EMBL" id="BAABRP010000002">
    <property type="protein sequence ID" value="GAA5512379.1"/>
    <property type="molecule type" value="Genomic_DNA"/>
</dbReference>
<evidence type="ECO:0008006" key="3">
    <source>
        <dbReference type="Google" id="ProtNLM"/>
    </source>
</evidence>
<dbReference type="Proteomes" id="UP001401887">
    <property type="component" value="Unassembled WGS sequence"/>
</dbReference>
<evidence type="ECO:0000313" key="1">
    <source>
        <dbReference type="EMBL" id="GAA5512379.1"/>
    </source>
</evidence>
<sequence length="110" mass="12274">MNKGSDAQNETLEGYVVDLICLRRYRQDELLERAREHTRACALKGHCVESGYGLVGNDGRLSLLDPDATPQIVGAAQHSEREQGLRVRVTRERQDGEMHTTRVEEVPGSA</sequence>
<gene>
    <name evidence="1" type="ORF">Dcar01_01093</name>
</gene>
<accession>A0ABP9W4T6</accession>
<proteinExistence type="predicted"/>
<keyword evidence="2" id="KW-1185">Reference proteome</keyword>
<name>A0ABP9W4T6_9DEIO</name>